<name>A0A1I0ZXQ5_9PSEU</name>
<proteinExistence type="predicted"/>
<sequence length="311" mass="35428">MTTDDLADTPATDPGDAFEEQCLGLLRRRYPPSELVILPAQMGGDCGIEAFSTDGIAYQCYADRESASLRHRTDKQKNKLYADTEKLKKNVKRLPGVLGDTAIRHYFLLVPEYHAVELVEYAHKRSEVVRQYNLPFIDEQFAIRIKTPHDYPTEFAAALRDDSAKALVPDPEIKDSNVDSFDKSKPELVERLDQKLAVLQQHSPTSDVAVLRNQFIRAFLAKEQVMDGLREWPDTWEAVEARRTHRQNTLELENELDPAAPSQRLLDLIRSYGEELGSQVAGIRLLDAQRISMGQAGDWLMRCPLRFRAFE</sequence>
<dbReference type="AlphaFoldDB" id="A0A1I0ZXQ5"/>
<keyword evidence="2" id="KW-1185">Reference proteome</keyword>
<dbReference type="Proteomes" id="UP000243799">
    <property type="component" value="Unassembled WGS sequence"/>
</dbReference>
<evidence type="ECO:0000313" key="1">
    <source>
        <dbReference type="EMBL" id="SFB29210.1"/>
    </source>
</evidence>
<protein>
    <submittedName>
        <fullName evidence="1">Uncharacterized protein</fullName>
    </submittedName>
</protein>
<reference evidence="2" key="1">
    <citation type="submission" date="2016-10" db="EMBL/GenBank/DDBJ databases">
        <authorList>
            <person name="Varghese N."/>
            <person name="Submissions S."/>
        </authorList>
    </citation>
    <scope>NUCLEOTIDE SEQUENCE [LARGE SCALE GENOMIC DNA]</scope>
    <source>
        <strain evidence="2">CGMCC 4.3568</strain>
    </source>
</reference>
<organism evidence="1 2">
    <name type="scientific">Amycolatopsis marina</name>
    <dbReference type="NCBI Taxonomy" id="490629"/>
    <lineage>
        <taxon>Bacteria</taxon>
        <taxon>Bacillati</taxon>
        <taxon>Actinomycetota</taxon>
        <taxon>Actinomycetes</taxon>
        <taxon>Pseudonocardiales</taxon>
        <taxon>Pseudonocardiaceae</taxon>
        <taxon>Amycolatopsis</taxon>
    </lineage>
</organism>
<accession>A0A1I0ZXQ5</accession>
<dbReference type="EMBL" id="FOKG01000007">
    <property type="protein sequence ID" value="SFB29210.1"/>
    <property type="molecule type" value="Genomic_DNA"/>
</dbReference>
<dbReference type="OrthoDB" id="2962756at2"/>
<evidence type="ECO:0000313" key="2">
    <source>
        <dbReference type="Proteomes" id="UP000243799"/>
    </source>
</evidence>
<gene>
    <name evidence="1" type="ORF">SAMN05216266_107299</name>
</gene>
<dbReference type="RefSeq" id="WP_143101830.1">
    <property type="nucleotide sequence ID" value="NZ_FOKG01000007.1"/>
</dbReference>